<evidence type="ECO:0000313" key="1">
    <source>
        <dbReference type="EMBL" id="KAF2888987.1"/>
    </source>
</evidence>
<gene>
    <name evidence="1" type="ORF">ILUMI_17186</name>
</gene>
<reference evidence="1" key="1">
    <citation type="submission" date="2019-08" db="EMBL/GenBank/DDBJ databases">
        <title>The genome of the North American firefly Photinus pyralis.</title>
        <authorList>
            <consortium name="Photinus pyralis genome working group"/>
            <person name="Fallon T.R."/>
            <person name="Sander Lower S.E."/>
            <person name="Weng J.-K."/>
        </authorList>
    </citation>
    <scope>NUCLEOTIDE SEQUENCE</scope>
    <source>
        <strain evidence="1">TRF0915ILg1</strain>
        <tissue evidence="1">Whole body</tissue>
    </source>
</reference>
<organism evidence="1 2">
    <name type="scientific">Ignelater luminosus</name>
    <name type="common">Cucubano</name>
    <name type="synonym">Pyrophorus luminosus</name>
    <dbReference type="NCBI Taxonomy" id="2038154"/>
    <lineage>
        <taxon>Eukaryota</taxon>
        <taxon>Metazoa</taxon>
        <taxon>Ecdysozoa</taxon>
        <taxon>Arthropoda</taxon>
        <taxon>Hexapoda</taxon>
        <taxon>Insecta</taxon>
        <taxon>Pterygota</taxon>
        <taxon>Neoptera</taxon>
        <taxon>Endopterygota</taxon>
        <taxon>Coleoptera</taxon>
        <taxon>Polyphaga</taxon>
        <taxon>Elateriformia</taxon>
        <taxon>Elateroidea</taxon>
        <taxon>Elateridae</taxon>
        <taxon>Agrypninae</taxon>
        <taxon>Pyrophorini</taxon>
        <taxon>Ignelater</taxon>
    </lineage>
</organism>
<evidence type="ECO:0000313" key="2">
    <source>
        <dbReference type="Proteomes" id="UP000801492"/>
    </source>
</evidence>
<sequence length="100" mass="11790">MKVAAEETFCVIMEKTKLNKGATSFKHAMQQMFALYYNFDLAYPRRLSQTLEFLKIYFLKIQPEQGKKSRRKHSQMKLLSLMNKLHEKKIIILVCNISGM</sequence>
<protein>
    <submittedName>
        <fullName evidence="1">Uncharacterized protein</fullName>
    </submittedName>
</protein>
<comment type="caution">
    <text evidence="1">The sequence shown here is derived from an EMBL/GenBank/DDBJ whole genome shotgun (WGS) entry which is preliminary data.</text>
</comment>
<name>A0A8K0G598_IGNLU</name>
<accession>A0A8K0G598</accession>
<dbReference type="Proteomes" id="UP000801492">
    <property type="component" value="Unassembled WGS sequence"/>
</dbReference>
<proteinExistence type="predicted"/>
<dbReference type="OrthoDB" id="6775561at2759"/>
<dbReference type="EMBL" id="VTPC01072046">
    <property type="protein sequence ID" value="KAF2888987.1"/>
    <property type="molecule type" value="Genomic_DNA"/>
</dbReference>
<keyword evidence="2" id="KW-1185">Reference proteome</keyword>
<dbReference type="AlphaFoldDB" id="A0A8K0G598"/>